<proteinExistence type="predicted"/>
<dbReference type="Proteomes" id="UP000515908">
    <property type="component" value="Chromosome 07"/>
</dbReference>
<gene>
    <name evidence="1" type="ORF">ADEAN_000395800</name>
</gene>
<reference evidence="1 2" key="1">
    <citation type="submission" date="2020-08" db="EMBL/GenBank/DDBJ databases">
        <authorList>
            <person name="Newling K."/>
            <person name="Davey J."/>
            <person name="Forrester S."/>
        </authorList>
    </citation>
    <scope>NUCLEOTIDE SEQUENCE [LARGE SCALE GENOMIC DNA]</scope>
    <source>
        <strain evidence="2">Crithidia deanei Carvalho (ATCC PRA-265)</strain>
    </source>
</reference>
<sequence>MSLLNTTLQTLVVRLRDISGNVTEQKLHNRVFDAYEAKALVFEAILPEQQLVMAKYGGVVPPMHPVGQPILLDSWNELISLHSDKNIYQLLPRRAKSNNGYALIKSICCSAGSPFTMEHRVDTTDYKLSFRAADYDIRNQFNASNQDKVPHNIWFDGILKAPNASALISFSPTISNSHVSTLVGSHQFLREFIKQPAVGDRHRQLKELYAEVFTKPTLLFLGTTVAPGRDLVNSAKGKNVFVYCKKGRDFVYQQ</sequence>
<dbReference type="AlphaFoldDB" id="S9WJE3"/>
<dbReference type="OrthoDB" id="269085at2759"/>
<evidence type="ECO:0000313" key="2">
    <source>
        <dbReference type="Proteomes" id="UP000515908"/>
    </source>
</evidence>
<dbReference type="EMBL" id="LR877151">
    <property type="protein sequence ID" value="CAD2216496.1"/>
    <property type="molecule type" value="Genomic_DNA"/>
</dbReference>
<evidence type="ECO:0000313" key="1">
    <source>
        <dbReference type="EMBL" id="CAD2216496.1"/>
    </source>
</evidence>
<accession>S9WJE3</accession>
<dbReference type="VEuPathDB" id="TriTrypDB:ADEAN_000395800"/>
<organism evidence="1 2">
    <name type="scientific">Angomonas deanei</name>
    <dbReference type="NCBI Taxonomy" id="59799"/>
    <lineage>
        <taxon>Eukaryota</taxon>
        <taxon>Discoba</taxon>
        <taxon>Euglenozoa</taxon>
        <taxon>Kinetoplastea</taxon>
        <taxon>Metakinetoplastina</taxon>
        <taxon>Trypanosomatida</taxon>
        <taxon>Trypanosomatidae</taxon>
        <taxon>Strigomonadinae</taxon>
        <taxon>Angomonas</taxon>
    </lineage>
</organism>
<protein>
    <submittedName>
        <fullName evidence="1">Uncharacterized protein</fullName>
    </submittedName>
</protein>
<name>S9WJE3_9TRYP</name>
<keyword evidence="2" id="KW-1185">Reference proteome</keyword>